<dbReference type="Proteomes" id="UP000006854">
    <property type="component" value="Chromosome"/>
</dbReference>
<dbReference type="PATRIC" id="fig|953739.5.peg.6711"/>
<dbReference type="STRING" id="953739.SVEN_4212"/>
<dbReference type="HOGENOM" id="CLU_144215_0_0_11"/>
<organism evidence="1 2">
    <name type="scientific">Streptomyces venezuelae (strain ATCC 10712 / CBS 650.69 / DSM 40230 / JCM 4526 / NBRC 13096 / PD 04745)</name>
    <dbReference type="NCBI Taxonomy" id="953739"/>
    <lineage>
        <taxon>Bacteria</taxon>
        <taxon>Bacillati</taxon>
        <taxon>Actinomycetota</taxon>
        <taxon>Actinomycetes</taxon>
        <taxon>Kitasatosporales</taxon>
        <taxon>Streptomycetaceae</taxon>
        <taxon>Streptomyces</taxon>
    </lineage>
</organism>
<keyword evidence="2" id="KW-1185">Reference proteome</keyword>
<evidence type="ECO:0000313" key="1">
    <source>
        <dbReference type="EMBL" id="CCA57498.1"/>
    </source>
</evidence>
<dbReference type="KEGG" id="sve:SVEN_4212"/>
<dbReference type="Pfam" id="PF03995">
    <property type="entry name" value="Inhibitor_I36"/>
    <property type="match status" value="1"/>
</dbReference>
<accession>F2RIE2</accession>
<name>F2RIE2_STRVP</name>
<evidence type="ECO:0008006" key="3">
    <source>
        <dbReference type="Google" id="ProtNLM"/>
    </source>
</evidence>
<evidence type="ECO:0000313" key="2">
    <source>
        <dbReference type="Proteomes" id="UP000006854"/>
    </source>
</evidence>
<dbReference type="AlphaFoldDB" id="F2RIE2"/>
<dbReference type="EMBL" id="FR845719">
    <property type="protein sequence ID" value="CCA57498.1"/>
    <property type="molecule type" value="Genomic_DNA"/>
</dbReference>
<reference evidence="1 2" key="1">
    <citation type="journal article" date="2011" name="BMC Genomics">
        <title>Genome-wide analysis of the role of GlnR in Streptomyces venezuelae provides new insights into global nitrogen regulation in actinomycetes.</title>
        <authorList>
            <person name="Pullan S.T."/>
            <person name="Bibb M.J."/>
            <person name="Merrick M."/>
        </authorList>
    </citation>
    <scope>NUCLEOTIDE SEQUENCE [LARGE SCALE GENOMIC DNA]</scope>
    <source>
        <strain evidence="2">ATCC 10712 / CBS 650.69 / DSM 40230 / JCM 4526 / NBRC 13096 / PD 04745</strain>
    </source>
</reference>
<gene>
    <name evidence="1" type="ordered locus">SVEN_4212</name>
</gene>
<dbReference type="Gene3D" id="2.60.20.10">
    <property type="entry name" value="Crystallins"/>
    <property type="match status" value="1"/>
</dbReference>
<proteinExistence type="predicted"/>
<protein>
    <recommendedName>
        <fullName evidence="3">Peptidase inhibitor family I36</fullName>
    </recommendedName>
</protein>
<sequence length="153" mass="16267">MRSLAGRWRSPAVSCRTGTTVRSRRDGEHLMNLKRSLVAFGMAAGVALGAAAVAPAASAAPAGCASGGLCVYWQADYQGAVQTVYQDNRDLTGFTNFKYAENGAAFNNGNSCNVVLWKATGFEGTGWKLDRGTGWTRIGENLSTIGSNKWCTY</sequence>